<gene>
    <name evidence="4" type="ORF">ACFSL4_14790</name>
</gene>
<dbReference type="PANTHER" id="PTHR11487:SF0">
    <property type="entry name" value="S-ACYL FATTY ACID SYNTHASE THIOESTERASE, MEDIUM CHAIN"/>
    <property type="match status" value="1"/>
</dbReference>
<dbReference type="InterPro" id="IPR020802">
    <property type="entry name" value="TesA-like"/>
</dbReference>
<evidence type="ECO:0000256" key="2">
    <source>
        <dbReference type="ARBA" id="ARBA00022801"/>
    </source>
</evidence>
<organism evidence="4 5">
    <name type="scientific">Streptomyces caeni</name>
    <dbReference type="NCBI Taxonomy" id="2307231"/>
    <lineage>
        <taxon>Bacteria</taxon>
        <taxon>Bacillati</taxon>
        <taxon>Actinomycetota</taxon>
        <taxon>Actinomycetes</taxon>
        <taxon>Kitasatosporales</taxon>
        <taxon>Streptomycetaceae</taxon>
        <taxon>Streptomyces</taxon>
    </lineage>
</organism>
<dbReference type="SMART" id="SM00824">
    <property type="entry name" value="PKS_TE"/>
    <property type="match status" value="1"/>
</dbReference>
<name>A0ABW4IU31_9ACTN</name>
<reference evidence="5" key="1">
    <citation type="journal article" date="2019" name="Int. J. Syst. Evol. Microbiol.">
        <title>The Global Catalogue of Microorganisms (GCM) 10K type strain sequencing project: providing services to taxonomists for standard genome sequencing and annotation.</title>
        <authorList>
            <consortium name="The Broad Institute Genomics Platform"/>
            <consortium name="The Broad Institute Genome Sequencing Center for Infectious Disease"/>
            <person name="Wu L."/>
            <person name="Ma J."/>
        </authorList>
    </citation>
    <scope>NUCLEOTIDE SEQUENCE [LARGE SCALE GENOMIC DNA]</scope>
    <source>
        <strain evidence="5">CGMCC 1.12470</strain>
    </source>
</reference>
<dbReference type="Proteomes" id="UP001597261">
    <property type="component" value="Unassembled WGS sequence"/>
</dbReference>
<dbReference type="RefSeq" id="WP_381082589.1">
    <property type="nucleotide sequence ID" value="NZ_JBHUDX010000036.1"/>
</dbReference>
<keyword evidence="2" id="KW-0378">Hydrolase</keyword>
<sequence>MSNVRTDSDWIRRYHPSEKAAIRLVCFPHAGGSASYFRGISAALAPEVEGLAVQYPGRQDRRNEPPLRSIEELARGAAAAIAPWADRPLALFGHSMGAMVAFEISASLARDGIAPSVLFLSGRRAPSRVREENVRLRDDAGIMSELRRLGGTDDALMEDEELRQMVLPALRADYHAVETYRPRPGTVLDCPIVALVGDTDPRTTVDEARAWSEHTTGPFDLKVFQGGHFYLNAQVPAVLDVVRTRLHSLGSRVASPETAA</sequence>
<keyword evidence="5" id="KW-1185">Reference proteome</keyword>
<proteinExistence type="inferred from homology"/>
<dbReference type="InterPro" id="IPR012223">
    <property type="entry name" value="TEII"/>
</dbReference>
<dbReference type="InterPro" id="IPR029058">
    <property type="entry name" value="AB_hydrolase_fold"/>
</dbReference>
<evidence type="ECO:0000313" key="5">
    <source>
        <dbReference type="Proteomes" id="UP001597261"/>
    </source>
</evidence>
<protein>
    <submittedName>
        <fullName evidence="4">Thioesterase II family protein</fullName>
    </submittedName>
</protein>
<feature type="domain" description="Thioesterase TesA-like" evidence="3">
    <location>
        <begin position="25"/>
        <end position="246"/>
    </location>
</feature>
<evidence type="ECO:0000259" key="3">
    <source>
        <dbReference type="SMART" id="SM00824"/>
    </source>
</evidence>
<dbReference type="PANTHER" id="PTHR11487">
    <property type="entry name" value="THIOESTERASE"/>
    <property type="match status" value="1"/>
</dbReference>
<accession>A0ABW4IU31</accession>
<dbReference type="Gene3D" id="3.40.50.1820">
    <property type="entry name" value="alpha/beta hydrolase"/>
    <property type="match status" value="1"/>
</dbReference>
<comment type="similarity">
    <text evidence="1">Belongs to the thioesterase family.</text>
</comment>
<dbReference type="Pfam" id="PF00975">
    <property type="entry name" value="Thioesterase"/>
    <property type="match status" value="1"/>
</dbReference>
<evidence type="ECO:0000313" key="4">
    <source>
        <dbReference type="EMBL" id="MFD1659440.1"/>
    </source>
</evidence>
<dbReference type="EMBL" id="JBHUDX010000036">
    <property type="protein sequence ID" value="MFD1659440.1"/>
    <property type="molecule type" value="Genomic_DNA"/>
</dbReference>
<dbReference type="SUPFAM" id="SSF53474">
    <property type="entry name" value="alpha/beta-Hydrolases"/>
    <property type="match status" value="1"/>
</dbReference>
<dbReference type="InterPro" id="IPR001031">
    <property type="entry name" value="Thioesterase"/>
</dbReference>
<comment type="caution">
    <text evidence="4">The sequence shown here is derived from an EMBL/GenBank/DDBJ whole genome shotgun (WGS) entry which is preliminary data.</text>
</comment>
<evidence type="ECO:0000256" key="1">
    <source>
        <dbReference type="ARBA" id="ARBA00007169"/>
    </source>
</evidence>